<dbReference type="InterPro" id="IPR024478">
    <property type="entry name" value="HlyB_4HB_MCP"/>
</dbReference>
<dbReference type="InterPro" id="IPR004090">
    <property type="entry name" value="Chemotax_Me-accpt_rcpt"/>
</dbReference>
<name>A0A418W062_9PROT</name>
<reference evidence="8 9" key="1">
    <citation type="submission" date="2018-09" db="EMBL/GenBank/DDBJ databases">
        <authorList>
            <person name="Zhu H."/>
        </authorList>
    </citation>
    <scope>NUCLEOTIDE SEQUENCE [LARGE SCALE GENOMIC DNA]</scope>
    <source>
        <strain evidence="8 9">K2W22B-5</strain>
    </source>
</reference>
<dbReference type="GO" id="GO:0007165">
    <property type="term" value="P:signal transduction"/>
    <property type="evidence" value="ECO:0007669"/>
    <property type="project" value="UniProtKB-KW"/>
</dbReference>
<evidence type="ECO:0000256" key="4">
    <source>
        <dbReference type="SAM" id="Coils"/>
    </source>
</evidence>
<evidence type="ECO:0000313" key="9">
    <source>
        <dbReference type="Proteomes" id="UP000283458"/>
    </source>
</evidence>
<feature type="domain" description="HAMP" evidence="7">
    <location>
        <begin position="215"/>
        <end position="268"/>
    </location>
</feature>
<dbReference type="Pfam" id="PF00015">
    <property type="entry name" value="MCPsignal"/>
    <property type="match status" value="1"/>
</dbReference>
<dbReference type="GO" id="GO:0004888">
    <property type="term" value="F:transmembrane signaling receptor activity"/>
    <property type="evidence" value="ECO:0007669"/>
    <property type="project" value="InterPro"/>
</dbReference>
<dbReference type="PROSITE" id="PS50111">
    <property type="entry name" value="CHEMOTAXIS_TRANSDUC_2"/>
    <property type="match status" value="1"/>
</dbReference>
<evidence type="ECO:0000256" key="3">
    <source>
        <dbReference type="PROSITE-ProRule" id="PRU00284"/>
    </source>
</evidence>
<keyword evidence="4" id="KW-0175">Coiled coil</keyword>
<comment type="similarity">
    <text evidence="2">Belongs to the methyl-accepting chemotaxis (MCP) protein family.</text>
</comment>
<evidence type="ECO:0000259" key="6">
    <source>
        <dbReference type="PROSITE" id="PS50111"/>
    </source>
</evidence>
<dbReference type="SUPFAM" id="SSF58104">
    <property type="entry name" value="Methyl-accepting chemotaxis protein (MCP) signaling domain"/>
    <property type="match status" value="1"/>
</dbReference>
<evidence type="ECO:0000313" key="8">
    <source>
        <dbReference type="EMBL" id="RJF83410.1"/>
    </source>
</evidence>
<dbReference type="InterPro" id="IPR004089">
    <property type="entry name" value="MCPsignal_dom"/>
</dbReference>
<dbReference type="GO" id="GO:0006935">
    <property type="term" value="P:chemotaxis"/>
    <property type="evidence" value="ECO:0007669"/>
    <property type="project" value="InterPro"/>
</dbReference>
<dbReference type="PANTHER" id="PTHR32089">
    <property type="entry name" value="METHYL-ACCEPTING CHEMOTAXIS PROTEIN MCPB"/>
    <property type="match status" value="1"/>
</dbReference>
<dbReference type="InterPro" id="IPR003660">
    <property type="entry name" value="HAMP_dom"/>
</dbReference>
<comment type="caution">
    <text evidence="8">The sequence shown here is derived from an EMBL/GenBank/DDBJ whole genome shotgun (WGS) entry which is preliminary data.</text>
</comment>
<dbReference type="Pfam" id="PF00672">
    <property type="entry name" value="HAMP"/>
    <property type="match status" value="1"/>
</dbReference>
<keyword evidence="9" id="KW-1185">Reference proteome</keyword>
<dbReference type="Gene3D" id="1.10.287.950">
    <property type="entry name" value="Methyl-accepting chemotaxis protein"/>
    <property type="match status" value="1"/>
</dbReference>
<dbReference type="PRINTS" id="PR00260">
    <property type="entry name" value="CHEMTRNSDUCR"/>
</dbReference>
<accession>A0A418W062</accession>
<dbReference type="PANTHER" id="PTHR32089:SF112">
    <property type="entry name" value="LYSOZYME-LIKE PROTEIN-RELATED"/>
    <property type="match status" value="1"/>
</dbReference>
<feature type="coiled-coil region" evidence="4">
    <location>
        <begin position="259"/>
        <end position="286"/>
    </location>
</feature>
<keyword evidence="5" id="KW-0812">Transmembrane</keyword>
<feature type="transmembrane region" description="Helical" evidence="5">
    <location>
        <begin position="197"/>
        <end position="217"/>
    </location>
</feature>
<evidence type="ECO:0000256" key="5">
    <source>
        <dbReference type="SAM" id="Phobius"/>
    </source>
</evidence>
<dbReference type="Pfam" id="PF12729">
    <property type="entry name" value="4HB_MCP_1"/>
    <property type="match status" value="1"/>
</dbReference>
<keyword evidence="1 3" id="KW-0807">Transducer</keyword>
<dbReference type="SMART" id="SM00283">
    <property type="entry name" value="MA"/>
    <property type="match status" value="1"/>
</dbReference>
<evidence type="ECO:0000256" key="2">
    <source>
        <dbReference type="ARBA" id="ARBA00029447"/>
    </source>
</evidence>
<keyword evidence="5" id="KW-0472">Membrane</keyword>
<keyword evidence="5" id="KW-1133">Transmembrane helix</keyword>
<dbReference type="SMART" id="SM00304">
    <property type="entry name" value="HAMP"/>
    <property type="match status" value="2"/>
</dbReference>
<dbReference type="AlphaFoldDB" id="A0A418W062"/>
<gene>
    <name evidence="8" type="ORF">D3877_01665</name>
</gene>
<feature type="domain" description="Methyl-accepting transducer" evidence="6">
    <location>
        <begin position="309"/>
        <end position="538"/>
    </location>
</feature>
<organism evidence="8 9">
    <name type="scientific">Azospirillum cavernae</name>
    <dbReference type="NCBI Taxonomy" id="2320860"/>
    <lineage>
        <taxon>Bacteria</taxon>
        <taxon>Pseudomonadati</taxon>
        <taxon>Pseudomonadota</taxon>
        <taxon>Alphaproteobacteria</taxon>
        <taxon>Rhodospirillales</taxon>
        <taxon>Azospirillaceae</taxon>
        <taxon>Azospirillum</taxon>
    </lineage>
</organism>
<feature type="transmembrane region" description="Helical" evidence="5">
    <location>
        <begin position="15"/>
        <end position="33"/>
    </location>
</feature>
<evidence type="ECO:0000259" key="7">
    <source>
        <dbReference type="PROSITE" id="PS50885"/>
    </source>
</evidence>
<proteinExistence type="inferred from homology"/>
<evidence type="ECO:0000256" key="1">
    <source>
        <dbReference type="ARBA" id="ARBA00023224"/>
    </source>
</evidence>
<dbReference type="Proteomes" id="UP000283458">
    <property type="component" value="Unassembled WGS sequence"/>
</dbReference>
<dbReference type="PROSITE" id="PS50885">
    <property type="entry name" value="HAMP"/>
    <property type="match status" value="1"/>
</dbReference>
<dbReference type="EMBL" id="QYUL01000001">
    <property type="protein sequence ID" value="RJF83410.1"/>
    <property type="molecule type" value="Genomic_DNA"/>
</dbReference>
<protein>
    <submittedName>
        <fullName evidence="8">HAMP domain-containing protein</fullName>
    </submittedName>
</protein>
<dbReference type="GO" id="GO:0016020">
    <property type="term" value="C:membrane"/>
    <property type="evidence" value="ECO:0007669"/>
    <property type="project" value="InterPro"/>
</dbReference>
<dbReference type="Gene3D" id="1.10.8.500">
    <property type="entry name" value="HAMP domain in histidine kinase"/>
    <property type="match status" value="1"/>
</dbReference>
<sequence length="565" mass="59039">MDMTLLQNLRIGSKIYAVVAILSALTLGVSLFMNRTISNIDAQYSALLSDDVTFGLKLERMRGDLANMGRQVNNVLLLQDPSGLPALTKAIGDIQTAVAESGAIITRLAKPEHKDKVNQLSTLVGAIKAALPKVFAAKEKGDHAEAAAVYDKEGRPLLVEVYSVAAALSDEVAAGVDRNSQALSDQTDRTMFTTMTIAVALIALVGVLAVLLVIVGIRRPLTALNTVMERLAAGDSAAIVTGTDRGDELGAMARTVEVFKDNMLRARKLEEEVKQVELQATAEKRANTLALARSFEDRVGAIVNAVGSSATELQATSSQLAVTVDRVSAQCANVAAASEQASANVQTVAAASEELSASINDLSDRVVRAADRSKRAAEGASEAQRQLDQLSSAIDQVDQIVAAINAVASQTNLLALNATIEAARAGEAGKGFAVVASEVKNLANQTHAMTEQITNQISAVKSASERTVGAMRTIIGQVEDISSSTADMASSVSQQSSATVEISRNAQQAAVGTTEVSRNVQGIQVAGNETGAATGNVKQASDDLARQSSQLKQAMDGFLAELRAA</sequence>